<evidence type="ECO:0000313" key="2">
    <source>
        <dbReference type="Proteomes" id="UP000482209"/>
    </source>
</evidence>
<dbReference type="InterPro" id="IPR017587">
    <property type="entry name" value="YqeC"/>
</dbReference>
<accession>A0A6L5XVQ1</accession>
<reference evidence="1 2" key="1">
    <citation type="submission" date="2019-08" db="EMBL/GenBank/DDBJ databases">
        <title>In-depth cultivation of the pig gut microbiome towards novel bacterial diversity and tailored functional studies.</title>
        <authorList>
            <person name="Wylensek D."/>
            <person name="Hitch T.C.A."/>
            <person name="Clavel T."/>
        </authorList>
    </citation>
    <scope>NUCLEOTIDE SEQUENCE [LARGE SCALE GENOMIC DNA]</scope>
    <source>
        <strain evidence="1 2">WCA-693-APC-MOT-I</strain>
    </source>
</reference>
<evidence type="ECO:0000313" key="1">
    <source>
        <dbReference type="EMBL" id="MSS62895.1"/>
    </source>
</evidence>
<keyword evidence="2" id="KW-1185">Reference proteome</keyword>
<dbReference type="Pfam" id="PF19842">
    <property type="entry name" value="YqeC"/>
    <property type="match status" value="1"/>
</dbReference>
<dbReference type="EMBL" id="VUMT01000003">
    <property type="protein sequence ID" value="MSS62895.1"/>
    <property type="molecule type" value="Genomic_DNA"/>
</dbReference>
<organism evidence="1 2">
    <name type="scientific">Velocimicrobium porci</name>
    <dbReference type="NCBI Taxonomy" id="2606634"/>
    <lineage>
        <taxon>Bacteria</taxon>
        <taxon>Bacillati</taxon>
        <taxon>Bacillota</taxon>
        <taxon>Clostridia</taxon>
        <taxon>Lachnospirales</taxon>
        <taxon>Lachnospiraceae</taxon>
        <taxon>Velocimicrobium</taxon>
    </lineage>
</organism>
<protein>
    <submittedName>
        <fullName evidence="1">Putative selenium-dependent hydroxylase accessory protein YqeC</fullName>
    </submittedName>
</protein>
<proteinExistence type="predicted"/>
<dbReference type="Proteomes" id="UP000482209">
    <property type="component" value="Unassembled WGS sequence"/>
</dbReference>
<sequence length="235" mass="26076">MLLKKTNSPVISVVGAGGKTSFIYKTASWFVSKGEKVIITTTTHMQKQNKWKNSYSGSSEEIRKLLKTEQIIVAGIPCGNGKIKGLERKTLEEITAWNIPVLIEADGAKHMPCKAPREHEPVIIPQTNVVVAVAGLDAVHKPIKQVCYCSKEVAAILNCSEEKVLTCEDIVTLMADSDGMRKGVTENMDYWVVLNKVDSPEQVADAREIERQLNRIGIKQVKICSLLNDMFYDSK</sequence>
<name>A0A6L5XVQ1_9FIRM</name>
<dbReference type="NCBIfam" id="TIGR03172">
    <property type="entry name" value="selenium cofactor biosynthesis protein YqeC"/>
    <property type="match status" value="1"/>
</dbReference>
<comment type="caution">
    <text evidence="1">The sequence shown here is derived from an EMBL/GenBank/DDBJ whole genome shotgun (WGS) entry which is preliminary data.</text>
</comment>
<gene>
    <name evidence="1" type="primary">yqeC</name>
    <name evidence="1" type="ORF">FYJ58_03260</name>
</gene>
<dbReference type="RefSeq" id="WP_154517157.1">
    <property type="nucleotide sequence ID" value="NZ_VUMT01000003.1"/>
</dbReference>
<dbReference type="AlphaFoldDB" id="A0A6L5XVQ1"/>